<evidence type="ECO:0000313" key="1">
    <source>
        <dbReference type="EMBL" id="KAA0022554.1"/>
    </source>
</evidence>
<keyword evidence="1" id="KW-0238">DNA-binding</keyword>
<proteinExistence type="predicted"/>
<evidence type="ECO:0000313" key="2">
    <source>
        <dbReference type="Proteomes" id="UP000322244"/>
    </source>
</evidence>
<dbReference type="PANTHER" id="PTHR38479:SF2">
    <property type="entry name" value="WINGED HELIX DNA-BINDING DOMAIN-CONTAINING PROTEIN"/>
    <property type="match status" value="1"/>
</dbReference>
<name>A0A5A7SAN5_9NOCA</name>
<dbReference type="AlphaFoldDB" id="A0A5A7SAN5"/>
<protein>
    <submittedName>
        <fullName evidence="1">Winged helix DNA-binding domain-containing protein</fullName>
    </submittedName>
</protein>
<dbReference type="EMBL" id="VLNY01000005">
    <property type="protein sequence ID" value="KAA0022554.1"/>
    <property type="molecule type" value="Genomic_DNA"/>
</dbReference>
<gene>
    <name evidence="1" type="ORF">FOY51_12715</name>
</gene>
<dbReference type="PANTHER" id="PTHR38479">
    <property type="entry name" value="LMO0824 PROTEIN"/>
    <property type="match status" value="1"/>
</dbReference>
<dbReference type="OrthoDB" id="9148135at2"/>
<sequence length="323" mass="35297">MQHSRRGERSRGFAPEQLSELLLSRAAVRIVCMRGTVHLLTGADAMVLRPLTQPVMRRDLSTNAEHAEALRGIDFDALAAEGRRLIEERPSSMAQLRPLLAQTWPDRTPAALAHGVRDLLPLVQVPPRGVWGKSGQPILTTLDHWLGQAIPADPAPDAMVLRYLAAYGPASVLDVQAWSGLTRLGEVLDRLRPQLEVFESESGTELFDLPDAPRPNVETTAPVRILAPFDSMLLAYADRSRFMTAEHKSLLFTVNGIIKPAVLVDGLTAGVCVLGNGKSGAVLDVELFGKITKRATTAVEREGLQLLRFAHPKAAAFDVRVHR</sequence>
<dbReference type="Proteomes" id="UP000322244">
    <property type="component" value="Unassembled WGS sequence"/>
</dbReference>
<dbReference type="RefSeq" id="WP_149430610.1">
    <property type="nucleotide sequence ID" value="NZ_VLNY01000005.1"/>
</dbReference>
<reference evidence="1 2" key="1">
    <citation type="submission" date="2019-07" db="EMBL/GenBank/DDBJ databases">
        <title>Rhodococcus cavernicolus sp. nov., isolated from a cave.</title>
        <authorList>
            <person name="Lee S.D."/>
        </authorList>
    </citation>
    <scope>NUCLEOTIDE SEQUENCE [LARGE SCALE GENOMIC DNA]</scope>
    <source>
        <strain evidence="1 2">C1-24</strain>
    </source>
</reference>
<keyword evidence="2" id="KW-1185">Reference proteome</keyword>
<organism evidence="1 2">
    <name type="scientific">Antrihabitans cavernicola</name>
    <dbReference type="NCBI Taxonomy" id="2495913"/>
    <lineage>
        <taxon>Bacteria</taxon>
        <taxon>Bacillati</taxon>
        <taxon>Actinomycetota</taxon>
        <taxon>Actinomycetes</taxon>
        <taxon>Mycobacteriales</taxon>
        <taxon>Nocardiaceae</taxon>
        <taxon>Antrihabitans</taxon>
    </lineage>
</organism>
<accession>A0A5A7SAN5</accession>
<dbReference type="InterPro" id="IPR009351">
    <property type="entry name" value="AlkZ-like"/>
</dbReference>
<dbReference type="GO" id="GO:0003677">
    <property type="term" value="F:DNA binding"/>
    <property type="evidence" value="ECO:0007669"/>
    <property type="project" value="UniProtKB-KW"/>
</dbReference>
<dbReference type="Pfam" id="PF06224">
    <property type="entry name" value="AlkZ-like"/>
    <property type="match status" value="1"/>
</dbReference>
<comment type="caution">
    <text evidence="1">The sequence shown here is derived from an EMBL/GenBank/DDBJ whole genome shotgun (WGS) entry which is preliminary data.</text>
</comment>